<feature type="transmembrane region" description="Helical" evidence="1">
    <location>
        <begin position="76"/>
        <end position="101"/>
    </location>
</feature>
<feature type="non-terminal residue" evidence="2">
    <location>
        <position position="102"/>
    </location>
</feature>
<name>A0A9Q0VZQ8_9ROSI</name>
<organism evidence="2 3">
    <name type="scientific">Salix koriyanagi</name>
    <dbReference type="NCBI Taxonomy" id="2511006"/>
    <lineage>
        <taxon>Eukaryota</taxon>
        <taxon>Viridiplantae</taxon>
        <taxon>Streptophyta</taxon>
        <taxon>Embryophyta</taxon>
        <taxon>Tracheophyta</taxon>
        <taxon>Spermatophyta</taxon>
        <taxon>Magnoliopsida</taxon>
        <taxon>eudicotyledons</taxon>
        <taxon>Gunneridae</taxon>
        <taxon>Pentapetalae</taxon>
        <taxon>rosids</taxon>
        <taxon>fabids</taxon>
        <taxon>Malpighiales</taxon>
        <taxon>Salicaceae</taxon>
        <taxon>Saliceae</taxon>
        <taxon>Salix</taxon>
    </lineage>
</organism>
<feature type="transmembrane region" description="Helical" evidence="1">
    <location>
        <begin position="52"/>
        <end position="69"/>
    </location>
</feature>
<keyword evidence="3" id="KW-1185">Reference proteome</keyword>
<feature type="transmembrane region" description="Helical" evidence="1">
    <location>
        <begin position="28"/>
        <end position="46"/>
    </location>
</feature>
<evidence type="ECO:0000313" key="2">
    <source>
        <dbReference type="EMBL" id="KAJ6757371.1"/>
    </source>
</evidence>
<keyword evidence="1" id="KW-1133">Transmembrane helix</keyword>
<dbReference type="Proteomes" id="UP001151752">
    <property type="component" value="Chromosome 13"/>
</dbReference>
<sequence length="102" mass="11812">MQQHLMQMQPMMAAYYPSNVTTDHIQQVLSSLLFSGLLFFFSLSVFSKHFTLFANLFCFFGVFCVLLKSKRCLWGCVYIYIMLFSPSICYLSVQVFLLGFVS</sequence>
<proteinExistence type="predicted"/>
<dbReference type="AlphaFoldDB" id="A0A9Q0VZQ8"/>
<reference evidence="2" key="2">
    <citation type="journal article" date="2023" name="Int. J. Mol. Sci.">
        <title>De Novo Assembly and Annotation of 11 Diverse Shrub Willow (Salix) Genomes Reveals Novel Gene Organization in Sex-Linked Regions.</title>
        <authorList>
            <person name="Hyden B."/>
            <person name="Feng K."/>
            <person name="Yates T.B."/>
            <person name="Jawdy S."/>
            <person name="Cereghino C."/>
            <person name="Smart L.B."/>
            <person name="Muchero W."/>
        </authorList>
    </citation>
    <scope>NUCLEOTIDE SEQUENCE</scope>
    <source>
        <tissue evidence="2">Shoot tip</tissue>
    </source>
</reference>
<evidence type="ECO:0000313" key="3">
    <source>
        <dbReference type="Proteomes" id="UP001151752"/>
    </source>
</evidence>
<keyword evidence="1" id="KW-0812">Transmembrane</keyword>
<dbReference type="EMBL" id="JAPFFM010000007">
    <property type="protein sequence ID" value="KAJ6757371.1"/>
    <property type="molecule type" value="Genomic_DNA"/>
</dbReference>
<keyword evidence="1" id="KW-0472">Membrane</keyword>
<reference evidence="2" key="1">
    <citation type="submission" date="2022-11" db="EMBL/GenBank/DDBJ databases">
        <authorList>
            <person name="Hyden B.L."/>
            <person name="Feng K."/>
            <person name="Yates T."/>
            <person name="Jawdy S."/>
            <person name="Smart L.B."/>
            <person name="Muchero W."/>
        </authorList>
    </citation>
    <scope>NUCLEOTIDE SEQUENCE</scope>
    <source>
        <tissue evidence="2">Shoot tip</tissue>
    </source>
</reference>
<accession>A0A9Q0VZQ8</accession>
<gene>
    <name evidence="2" type="ORF">OIU74_026594</name>
</gene>
<comment type="caution">
    <text evidence="2">The sequence shown here is derived from an EMBL/GenBank/DDBJ whole genome shotgun (WGS) entry which is preliminary data.</text>
</comment>
<evidence type="ECO:0000256" key="1">
    <source>
        <dbReference type="SAM" id="Phobius"/>
    </source>
</evidence>
<protein>
    <submittedName>
        <fullName evidence="2">Uncharacterized protein</fullName>
    </submittedName>
</protein>